<evidence type="ECO:0000313" key="1">
    <source>
        <dbReference type="EMBL" id="KAF6202421.1"/>
    </source>
</evidence>
<dbReference type="EMBL" id="WIXP02000012">
    <property type="protein sequence ID" value="KAF6202421.1"/>
    <property type="molecule type" value="Genomic_DNA"/>
</dbReference>
<sequence>YHIKYMFVGDTMKPEAEAVIRRLRTSLKMRLRFIVHISVDEIATAMQ</sequence>
<dbReference type="OrthoDB" id="9982951at2759"/>
<keyword evidence="2" id="KW-1185">Reference proteome</keyword>
<reference evidence="1" key="1">
    <citation type="journal article" date="2021" name="Mol. Ecol. Resour.">
        <title>Apolygus lucorum genome provides insights into omnivorousness and mesophyll feeding.</title>
        <authorList>
            <person name="Liu Y."/>
            <person name="Liu H."/>
            <person name="Wang H."/>
            <person name="Huang T."/>
            <person name="Liu B."/>
            <person name="Yang B."/>
            <person name="Yin L."/>
            <person name="Li B."/>
            <person name="Zhang Y."/>
            <person name="Zhang S."/>
            <person name="Jiang F."/>
            <person name="Zhang X."/>
            <person name="Ren Y."/>
            <person name="Wang B."/>
            <person name="Wang S."/>
            <person name="Lu Y."/>
            <person name="Wu K."/>
            <person name="Fan W."/>
            <person name="Wang G."/>
        </authorList>
    </citation>
    <scope>NUCLEOTIDE SEQUENCE</scope>
    <source>
        <strain evidence="1">12Hb</strain>
    </source>
</reference>
<organism evidence="1 2">
    <name type="scientific">Apolygus lucorum</name>
    <name type="common">Small green plant bug</name>
    <name type="synonym">Lygocoris lucorum</name>
    <dbReference type="NCBI Taxonomy" id="248454"/>
    <lineage>
        <taxon>Eukaryota</taxon>
        <taxon>Metazoa</taxon>
        <taxon>Ecdysozoa</taxon>
        <taxon>Arthropoda</taxon>
        <taxon>Hexapoda</taxon>
        <taxon>Insecta</taxon>
        <taxon>Pterygota</taxon>
        <taxon>Neoptera</taxon>
        <taxon>Paraneoptera</taxon>
        <taxon>Hemiptera</taxon>
        <taxon>Heteroptera</taxon>
        <taxon>Panheteroptera</taxon>
        <taxon>Cimicomorpha</taxon>
        <taxon>Miridae</taxon>
        <taxon>Mirini</taxon>
        <taxon>Apolygus</taxon>
    </lineage>
</organism>
<dbReference type="Proteomes" id="UP000466442">
    <property type="component" value="Linkage Group LG12"/>
</dbReference>
<comment type="caution">
    <text evidence="1">The sequence shown here is derived from an EMBL/GenBank/DDBJ whole genome shotgun (WGS) entry which is preliminary data.</text>
</comment>
<name>A0A8S9X272_APOLU</name>
<proteinExistence type="predicted"/>
<dbReference type="AlphaFoldDB" id="A0A8S9X272"/>
<evidence type="ECO:0000313" key="2">
    <source>
        <dbReference type="Proteomes" id="UP000466442"/>
    </source>
</evidence>
<feature type="non-terminal residue" evidence="1">
    <location>
        <position position="1"/>
    </location>
</feature>
<accession>A0A8S9X272</accession>
<gene>
    <name evidence="1" type="ORF">GE061_004820</name>
</gene>
<protein>
    <submittedName>
        <fullName evidence="1">Uncharacterized protein</fullName>
    </submittedName>
</protein>